<organism evidence="7 8">
    <name type="scientific">Caballeronia mineralivorans PML1(12)</name>
    <dbReference type="NCBI Taxonomy" id="908627"/>
    <lineage>
        <taxon>Bacteria</taxon>
        <taxon>Pseudomonadati</taxon>
        <taxon>Pseudomonadota</taxon>
        <taxon>Betaproteobacteria</taxon>
        <taxon>Burkholderiales</taxon>
        <taxon>Burkholderiaceae</taxon>
        <taxon>Caballeronia</taxon>
    </lineage>
</organism>
<dbReference type="GO" id="GO:0006790">
    <property type="term" value="P:sulfur compound metabolic process"/>
    <property type="evidence" value="ECO:0007669"/>
    <property type="project" value="TreeGrafter"/>
</dbReference>
<dbReference type="GO" id="GO:0046872">
    <property type="term" value="F:metal ion binding"/>
    <property type="evidence" value="ECO:0007669"/>
    <property type="project" value="UniProtKB-KW"/>
</dbReference>
<evidence type="ECO:0000259" key="6">
    <source>
        <dbReference type="Pfam" id="PF02668"/>
    </source>
</evidence>
<dbReference type="Proteomes" id="UP000035963">
    <property type="component" value="Unassembled WGS sequence"/>
</dbReference>
<comment type="similarity">
    <text evidence="1">Belongs to the TfdA dioxygenase family.</text>
</comment>
<dbReference type="RefSeq" id="WP_047897793.1">
    <property type="nucleotide sequence ID" value="NZ_AEJF01000245.1"/>
</dbReference>
<dbReference type="InterPro" id="IPR051323">
    <property type="entry name" value="AtsK-like"/>
</dbReference>
<dbReference type="PANTHER" id="PTHR30468">
    <property type="entry name" value="ALPHA-KETOGLUTARATE-DEPENDENT SULFONATE DIOXYGENASE"/>
    <property type="match status" value="1"/>
</dbReference>
<evidence type="ECO:0000313" key="8">
    <source>
        <dbReference type="Proteomes" id="UP000035963"/>
    </source>
</evidence>
<evidence type="ECO:0000313" key="7">
    <source>
        <dbReference type="EMBL" id="KLU20691.1"/>
    </source>
</evidence>
<keyword evidence="5" id="KW-0408">Iron</keyword>
<evidence type="ECO:0000256" key="4">
    <source>
        <dbReference type="ARBA" id="ARBA00023002"/>
    </source>
</evidence>
<keyword evidence="8" id="KW-1185">Reference proteome</keyword>
<dbReference type="GO" id="GO:0005737">
    <property type="term" value="C:cytoplasm"/>
    <property type="evidence" value="ECO:0007669"/>
    <property type="project" value="TreeGrafter"/>
</dbReference>
<evidence type="ECO:0000256" key="1">
    <source>
        <dbReference type="ARBA" id="ARBA00005896"/>
    </source>
</evidence>
<dbReference type="GO" id="GO:0000908">
    <property type="term" value="F:taurine dioxygenase activity"/>
    <property type="evidence" value="ECO:0007669"/>
    <property type="project" value="TreeGrafter"/>
</dbReference>
<dbReference type="SUPFAM" id="SSF51197">
    <property type="entry name" value="Clavaminate synthase-like"/>
    <property type="match status" value="1"/>
</dbReference>
<evidence type="ECO:0000256" key="3">
    <source>
        <dbReference type="ARBA" id="ARBA00022964"/>
    </source>
</evidence>
<dbReference type="EMBL" id="AEJF01000245">
    <property type="protein sequence ID" value="KLU20691.1"/>
    <property type="molecule type" value="Genomic_DNA"/>
</dbReference>
<protein>
    <submittedName>
        <fullName evidence="7">Taurine dioxygenase</fullName>
    </submittedName>
</protein>
<dbReference type="Pfam" id="PF02668">
    <property type="entry name" value="TauD"/>
    <property type="match status" value="1"/>
</dbReference>
<evidence type="ECO:0000256" key="5">
    <source>
        <dbReference type="ARBA" id="ARBA00023004"/>
    </source>
</evidence>
<dbReference type="InterPro" id="IPR003819">
    <property type="entry name" value="TauD/TfdA-like"/>
</dbReference>
<accession>A0A0J1CJQ6</accession>
<feature type="domain" description="TauD/TfdA-like" evidence="6">
    <location>
        <begin position="9"/>
        <end position="277"/>
    </location>
</feature>
<sequence length="284" mass="31983">MSTASTLSVRELKPGFGAEIIDVDLAGATPETLAGVVDCFHLHGAIVLRGQSMDPAALVHFASQFGQPEGHTIKEFTLPEFPEIYVLSNRLVNGKPIGSHNDGVGWHTDYSYKQEPVMCTMLYAVEVPAEGADTLIADTCAAYDAMPVAQRERLDGMSVHHSYTHFMSTRQYQRRELTPQQKLENPDVWHPLVRTHPADGRRALWPSAGTVMGIEGMPDDEALKLLDDLIEHCTQPQFVYTHKWQKGDVLVWDNRCSLHTGTLFDDQKYIREMHRLWVRGDKPY</sequence>
<keyword evidence="3 7" id="KW-0223">Dioxygenase</keyword>
<dbReference type="InterPro" id="IPR042098">
    <property type="entry name" value="TauD-like_sf"/>
</dbReference>
<dbReference type="Gene3D" id="3.60.130.10">
    <property type="entry name" value="Clavaminate synthase-like"/>
    <property type="match status" value="1"/>
</dbReference>
<dbReference type="AlphaFoldDB" id="A0A0J1CJQ6"/>
<gene>
    <name evidence="7" type="ORF">EOS_39965</name>
</gene>
<keyword evidence="4" id="KW-0560">Oxidoreductase</keyword>
<reference evidence="7 8" key="1">
    <citation type="journal article" date="2015" name="Genome Announc.">
        <title>Draft Genome Sequence of Burkholderia sp. Strain PML1(12), an Ectomycorrhizosphere-Inhabiting Bacterium with Effective Mineral-Weathering Ability.</title>
        <authorList>
            <person name="Uroz S."/>
            <person name="Oger P."/>
        </authorList>
    </citation>
    <scope>NUCLEOTIDE SEQUENCE [LARGE SCALE GENOMIC DNA]</scope>
    <source>
        <strain evidence="8">PML1(12)</strain>
    </source>
</reference>
<proteinExistence type="inferred from homology"/>
<keyword evidence="2" id="KW-0479">Metal-binding</keyword>
<dbReference type="OrthoDB" id="581608at2"/>
<evidence type="ECO:0000256" key="2">
    <source>
        <dbReference type="ARBA" id="ARBA00022723"/>
    </source>
</evidence>
<comment type="caution">
    <text evidence="7">The sequence shown here is derived from an EMBL/GenBank/DDBJ whole genome shotgun (WGS) entry which is preliminary data.</text>
</comment>
<dbReference type="PANTHER" id="PTHR30468:SF1">
    <property type="entry name" value="ALPHA-KETOGLUTARATE-DEPENDENT SULFONATE DIOXYGENASE"/>
    <property type="match status" value="1"/>
</dbReference>
<dbReference type="PATRIC" id="fig|908627.4.peg.8947"/>
<name>A0A0J1CJQ6_9BURK</name>